<dbReference type="Pfam" id="PF00069">
    <property type="entry name" value="Pkinase"/>
    <property type="match status" value="1"/>
</dbReference>
<evidence type="ECO:0000256" key="12">
    <source>
        <dbReference type="ARBA" id="ARBA00068395"/>
    </source>
</evidence>
<dbReference type="Gene3D" id="1.10.510.10">
    <property type="entry name" value="Transferase(Phosphotransferase) domain 1"/>
    <property type="match status" value="1"/>
</dbReference>
<dbReference type="SMART" id="SM00220">
    <property type="entry name" value="S_TKc"/>
    <property type="match status" value="1"/>
</dbReference>
<evidence type="ECO:0000256" key="9">
    <source>
        <dbReference type="ARBA" id="ARBA00022860"/>
    </source>
</evidence>
<keyword evidence="4" id="KW-0021">Allosteric enzyme</keyword>
<sequence>MPLFGKKDSAKKSKAKEIKELNKTIPIEDKYNLHGLLGTGAFSEVRLAESKDEPGKHYAVKIIDKKALKGKEESLENEIRVLRRFSANHQNDSAASTDSTGNNRLTHPNIVQLYETYEDKSKIYLVMELVTGGELFDRIVEKGSYTEKDASDLIRQILEAVDYMHEQGVVHRDLKPENLLFYSPDDDSKIMISDFGLSKMEDSGIMATACGTPGYVAPEVLAQKPYGKAVDIWSIGVISYILLCGYPPFYDENDANLFAQILKGEFEFDSPYWDDISDSAKDFIRHLMCVNVEKRFNCKQALAHPWISGNAAGNKNIHATVSEQLKKNFAKSRWKQAYLAATVIRQMQRLAMGEGSKSNLLKDSKNNTSSSQTTTEGDSTTSANAVGGAGGGGESSTKQTINENTTSPSSSSSNAAEFQNQRISSPSSAAAASCLNGSDQRNK</sequence>
<feature type="region of interest" description="Disordered" evidence="16">
    <location>
        <begin position="355"/>
        <end position="443"/>
    </location>
</feature>
<dbReference type="SUPFAM" id="SSF56112">
    <property type="entry name" value="Protein kinase-like (PK-like)"/>
    <property type="match status" value="1"/>
</dbReference>
<evidence type="ECO:0000256" key="10">
    <source>
        <dbReference type="ARBA" id="ARBA00047307"/>
    </source>
</evidence>
<evidence type="ECO:0000256" key="3">
    <source>
        <dbReference type="ARBA" id="ARBA00022527"/>
    </source>
</evidence>
<feature type="binding site" evidence="14">
    <location>
        <position position="61"/>
    </location>
    <ligand>
        <name>ATP</name>
        <dbReference type="ChEBI" id="CHEBI:30616"/>
    </ligand>
</feature>
<dbReference type="EC" id="2.7.11.17" evidence="2"/>
<keyword evidence="5" id="KW-0808">Transferase</keyword>
<dbReference type="FunFam" id="1.10.510.10:FF:000026">
    <property type="entry name" value="Calcium/calmodulin-dependent protein kinase type 1"/>
    <property type="match status" value="1"/>
</dbReference>
<dbReference type="OrthoDB" id="40902at2759"/>
<evidence type="ECO:0000259" key="17">
    <source>
        <dbReference type="PROSITE" id="PS50011"/>
    </source>
</evidence>
<dbReference type="InterPro" id="IPR017441">
    <property type="entry name" value="Protein_kinase_ATP_BS"/>
</dbReference>
<dbReference type="OMA" id="HDWFESR"/>
<accession>A0A0L0BVR0</accession>
<feature type="compositionally biased region" description="Low complexity" evidence="16">
    <location>
        <begin position="424"/>
        <end position="433"/>
    </location>
</feature>
<keyword evidence="7" id="KW-0418">Kinase</keyword>
<dbReference type="FunFam" id="3.30.200.20:FF:000531">
    <property type="entry name" value="Calcium/calmodulin-dependent protein kinase type"/>
    <property type="match status" value="1"/>
</dbReference>
<gene>
    <name evidence="18" type="ORF">FF38_02865</name>
</gene>
<dbReference type="InterPro" id="IPR000719">
    <property type="entry name" value="Prot_kinase_dom"/>
</dbReference>
<evidence type="ECO:0000313" key="18">
    <source>
        <dbReference type="EMBL" id="KNC24106.1"/>
    </source>
</evidence>
<dbReference type="GO" id="GO:0004683">
    <property type="term" value="F:calcium/calmodulin-dependent protein kinase activity"/>
    <property type="evidence" value="ECO:0007669"/>
    <property type="project" value="UniProtKB-EC"/>
</dbReference>
<keyword evidence="6 14" id="KW-0547">Nucleotide-binding</keyword>
<evidence type="ECO:0000256" key="2">
    <source>
        <dbReference type="ARBA" id="ARBA00012434"/>
    </source>
</evidence>
<name>A0A0L0BVR0_LUCCU</name>
<feature type="domain" description="Protein kinase" evidence="17">
    <location>
        <begin position="31"/>
        <end position="307"/>
    </location>
</feature>
<evidence type="ECO:0000256" key="13">
    <source>
        <dbReference type="ARBA" id="ARBA00076663"/>
    </source>
</evidence>
<keyword evidence="9" id="KW-0112">Calmodulin-binding</keyword>
<feature type="compositionally biased region" description="Low complexity" evidence="16">
    <location>
        <begin position="366"/>
        <end position="386"/>
    </location>
</feature>
<dbReference type="STRING" id="7375.A0A0L0BVR0"/>
<dbReference type="PROSITE" id="PS50011">
    <property type="entry name" value="PROTEIN_KINASE_DOM"/>
    <property type="match status" value="1"/>
</dbReference>
<dbReference type="PANTHER" id="PTHR24347">
    <property type="entry name" value="SERINE/THREONINE-PROTEIN KINASE"/>
    <property type="match status" value="1"/>
</dbReference>
<evidence type="ECO:0000256" key="15">
    <source>
        <dbReference type="RuleBase" id="RU000304"/>
    </source>
</evidence>
<evidence type="ECO:0000256" key="14">
    <source>
        <dbReference type="PROSITE-ProRule" id="PRU10141"/>
    </source>
</evidence>
<dbReference type="Gene3D" id="3.30.200.20">
    <property type="entry name" value="Phosphorylase Kinase, domain 1"/>
    <property type="match status" value="1"/>
</dbReference>
<dbReference type="AlphaFoldDB" id="A0A0L0BVR0"/>
<reference evidence="18 19" key="1">
    <citation type="journal article" date="2015" name="Nat. Commun.">
        <title>Lucilia cuprina genome unlocks parasitic fly biology to underpin future interventions.</title>
        <authorList>
            <person name="Anstead C.A."/>
            <person name="Korhonen P.K."/>
            <person name="Young N.D."/>
            <person name="Hall R.S."/>
            <person name="Jex A.R."/>
            <person name="Murali S.C."/>
            <person name="Hughes D.S."/>
            <person name="Lee S.F."/>
            <person name="Perry T."/>
            <person name="Stroehlein A.J."/>
            <person name="Ansell B.R."/>
            <person name="Breugelmans B."/>
            <person name="Hofmann A."/>
            <person name="Qu J."/>
            <person name="Dugan S."/>
            <person name="Lee S.L."/>
            <person name="Chao H."/>
            <person name="Dinh H."/>
            <person name="Han Y."/>
            <person name="Doddapaneni H.V."/>
            <person name="Worley K.C."/>
            <person name="Muzny D.M."/>
            <person name="Ioannidis P."/>
            <person name="Waterhouse R.M."/>
            <person name="Zdobnov E.M."/>
            <person name="James P.J."/>
            <person name="Bagnall N.H."/>
            <person name="Kotze A.C."/>
            <person name="Gibbs R.A."/>
            <person name="Richards S."/>
            <person name="Batterham P."/>
            <person name="Gasser R.B."/>
        </authorList>
    </citation>
    <scope>NUCLEOTIDE SEQUENCE [LARGE SCALE GENOMIC DNA]</scope>
    <source>
        <strain evidence="18 19">LS</strain>
        <tissue evidence="18">Full body</tissue>
    </source>
</reference>
<keyword evidence="8 14" id="KW-0067">ATP-binding</keyword>
<comment type="catalytic activity">
    <reaction evidence="10">
        <text>L-threonyl-[protein] + ATP = O-phospho-L-threonyl-[protein] + ADP + H(+)</text>
        <dbReference type="Rhea" id="RHEA:46608"/>
        <dbReference type="Rhea" id="RHEA-COMP:11060"/>
        <dbReference type="Rhea" id="RHEA-COMP:11605"/>
        <dbReference type="ChEBI" id="CHEBI:15378"/>
        <dbReference type="ChEBI" id="CHEBI:30013"/>
        <dbReference type="ChEBI" id="CHEBI:30616"/>
        <dbReference type="ChEBI" id="CHEBI:61977"/>
        <dbReference type="ChEBI" id="CHEBI:456216"/>
        <dbReference type="EC" id="2.7.11.17"/>
    </reaction>
</comment>
<feature type="compositionally biased region" description="Polar residues" evidence="16">
    <location>
        <begin position="414"/>
        <end position="423"/>
    </location>
</feature>
<dbReference type="InterPro" id="IPR011009">
    <property type="entry name" value="Kinase-like_dom_sf"/>
</dbReference>
<comment type="caution">
    <text evidence="18">The sequence shown here is derived from an EMBL/GenBank/DDBJ whole genome shotgun (WGS) entry which is preliminary data.</text>
</comment>
<evidence type="ECO:0000256" key="6">
    <source>
        <dbReference type="ARBA" id="ARBA00022741"/>
    </source>
</evidence>
<proteinExistence type="inferred from homology"/>
<evidence type="ECO:0000256" key="8">
    <source>
        <dbReference type="ARBA" id="ARBA00022840"/>
    </source>
</evidence>
<evidence type="ECO:0000256" key="7">
    <source>
        <dbReference type="ARBA" id="ARBA00022777"/>
    </source>
</evidence>
<keyword evidence="3 15" id="KW-0723">Serine/threonine-protein kinase</keyword>
<evidence type="ECO:0000256" key="11">
    <source>
        <dbReference type="ARBA" id="ARBA00047430"/>
    </source>
</evidence>
<evidence type="ECO:0000256" key="1">
    <source>
        <dbReference type="ARBA" id="ARBA00005354"/>
    </source>
</evidence>
<dbReference type="CDD" id="cd14083">
    <property type="entry name" value="STKc_CaMKI"/>
    <property type="match status" value="1"/>
</dbReference>
<organism evidence="18 19">
    <name type="scientific">Lucilia cuprina</name>
    <name type="common">Green bottle fly</name>
    <name type="synonym">Australian sheep blowfly</name>
    <dbReference type="NCBI Taxonomy" id="7375"/>
    <lineage>
        <taxon>Eukaryota</taxon>
        <taxon>Metazoa</taxon>
        <taxon>Ecdysozoa</taxon>
        <taxon>Arthropoda</taxon>
        <taxon>Hexapoda</taxon>
        <taxon>Insecta</taxon>
        <taxon>Pterygota</taxon>
        <taxon>Neoptera</taxon>
        <taxon>Endopterygota</taxon>
        <taxon>Diptera</taxon>
        <taxon>Brachycera</taxon>
        <taxon>Muscomorpha</taxon>
        <taxon>Oestroidea</taxon>
        <taxon>Calliphoridae</taxon>
        <taxon>Luciliinae</taxon>
        <taxon>Lucilia</taxon>
    </lineage>
</organism>
<protein>
    <recommendedName>
        <fullName evidence="12">Calcium/calmodulin-dependent protein kinase type 1</fullName>
        <ecNumber evidence="2">2.7.11.17</ecNumber>
    </recommendedName>
    <alternativeName>
        <fullName evidence="13">CaM kinase I</fullName>
    </alternativeName>
</protein>
<keyword evidence="19" id="KW-1185">Reference proteome</keyword>
<evidence type="ECO:0000256" key="16">
    <source>
        <dbReference type="SAM" id="MobiDB-lite"/>
    </source>
</evidence>
<comment type="similarity">
    <text evidence="1">Belongs to the protein kinase superfamily. CAMK Ser/Thr protein kinase family. CaMK subfamily.</text>
</comment>
<evidence type="ECO:0000256" key="4">
    <source>
        <dbReference type="ARBA" id="ARBA00022533"/>
    </source>
</evidence>
<dbReference type="Proteomes" id="UP000037069">
    <property type="component" value="Unassembled WGS sequence"/>
</dbReference>
<evidence type="ECO:0000313" key="19">
    <source>
        <dbReference type="Proteomes" id="UP000037069"/>
    </source>
</evidence>
<comment type="catalytic activity">
    <reaction evidence="11">
        <text>L-seryl-[protein] + ATP = O-phospho-L-seryl-[protein] + ADP + H(+)</text>
        <dbReference type="Rhea" id="RHEA:17989"/>
        <dbReference type="Rhea" id="RHEA-COMP:9863"/>
        <dbReference type="Rhea" id="RHEA-COMP:11604"/>
        <dbReference type="ChEBI" id="CHEBI:15378"/>
        <dbReference type="ChEBI" id="CHEBI:29999"/>
        <dbReference type="ChEBI" id="CHEBI:30616"/>
        <dbReference type="ChEBI" id="CHEBI:83421"/>
        <dbReference type="ChEBI" id="CHEBI:456216"/>
        <dbReference type="EC" id="2.7.11.17"/>
    </reaction>
</comment>
<dbReference type="GO" id="GO:0005524">
    <property type="term" value="F:ATP binding"/>
    <property type="evidence" value="ECO:0007669"/>
    <property type="project" value="UniProtKB-UniRule"/>
</dbReference>
<dbReference type="PROSITE" id="PS00108">
    <property type="entry name" value="PROTEIN_KINASE_ST"/>
    <property type="match status" value="1"/>
</dbReference>
<dbReference type="InterPro" id="IPR008271">
    <property type="entry name" value="Ser/Thr_kinase_AS"/>
</dbReference>
<evidence type="ECO:0000256" key="5">
    <source>
        <dbReference type="ARBA" id="ARBA00022679"/>
    </source>
</evidence>
<dbReference type="GO" id="GO:0005516">
    <property type="term" value="F:calmodulin binding"/>
    <property type="evidence" value="ECO:0007669"/>
    <property type="project" value="UniProtKB-KW"/>
</dbReference>
<dbReference type="PROSITE" id="PS00107">
    <property type="entry name" value="PROTEIN_KINASE_ATP"/>
    <property type="match status" value="1"/>
</dbReference>
<dbReference type="EMBL" id="JRES01001262">
    <property type="protein sequence ID" value="KNC24106.1"/>
    <property type="molecule type" value="Genomic_DNA"/>
</dbReference>